<dbReference type="PANTHER" id="PTHR43427:SF12">
    <property type="entry name" value="CHLORIDE TRANSPORTER"/>
    <property type="match status" value="1"/>
</dbReference>
<dbReference type="GO" id="GO:0016020">
    <property type="term" value="C:membrane"/>
    <property type="evidence" value="ECO:0007669"/>
    <property type="project" value="UniProtKB-SubCell"/>
</dbReference>
<dbReference type="PRINTS" id="PR00762">
    <property type="entry name" value="CLCHANNEL"/>
</dbReference>
<feature type="transmembrane region" description="Helical" evidence="5">
    <location>
        <begin position="187"/>
        <end position="208"/>
    </location>
</feature>
<feature type="transmembrane region" description="Helical" evidence="5">
    <location>
        <begin position="376"/>
        <end position="395"/>
    </location>
</feature>
<accession>A0A2P6CAH0</accession>
<sequence>MNTIKKLFLSFEQSLSLLFLLKWTFICLLIGALTGSTSAVFLWSLEWATNYREANLWIVALLPIAGLIIGLSYHYYGESVVKGNNLLLEEFHSPKKIIPFKMAPLVFLGTVLTHLFGGSAGREGTAVQVGGAIADQFTKIFKLSDADRKIVLITGISAGFASVFGTPLAGAIFALEVMVIGRIKFDAILPSFLAAIFANYFCDVWQISHHTHYTISTVAALTPATILWAVLAGIIFGLVSMLFSKSTHFWGITFKKFIKYPPLRPVIGGIILAITWYLIGTTKYMGLGVPTIVDAFNIDLNSYDFILKLLFTSFTLGAGFKGGEVTPLFFIGATLGNVLIWFIPLPMPLLAGMGFVAVFAGATNTPIACTIMGIELFGIESGIFIALACTTSYLFSGHSGIYSAQIIGSPKNVFFNNEKGLTLTDVDNKRSKN</sequence>
<dbReference type="Pfam" id="PF00654">
    <property type="entry name" value="Voltage_CLC"/>
    <property type="match status" value="1"/>
</dbReference>
<keyword evidence="3 5" id="KW-1133">Transmembrane helix</keyword>
<organism evidence="6 7">
    <name type="scientific">Polaribacter butkevichii</name>
    <dbReference type="NCBI Taxonomy" id="218490"/>
    <lineage>
        <taxon>Bacteria</taxon>
        <taxon>Pseudomonadati</taxon>
        <taxon>Bacteroidota</taxon>
        <taxon>Flavobacteriia</taxon>
        <taxon>Flavobacteriales</taxon>
        <taxon>Flavobacteriaceae</taxon>
    </lineage>
</organism>
<evidence type="ECO:0000256" key="5">
    <source>
        <dbReference type="SAM" id="Phobius"/>
    </source>
</evidence>
<feature type="transmembrane region" description="Helical" evidence="5">
    <location>
        <begin position="20"/>
        <end position="44"/>
    </location>
</feature>
<dbReference type="Proteomes" id="UP000247345">
    <property type="component" value="Unassembled WGS sequence"/>
</dbReference>
<reference evidence="6 7" key="1">
    <citation type="submission" date="2016-12" db="EMBL/GenBank/DDBJ databases">
        <title>Trade-off between light-utilization and light-protection in marine flavobacteria.</title>
        <authorList>
            <person name="Kumagai Y."/>
            <person name="Yoshizawa S."/>
            <person name="Kogure K."/>
            <person name="Iwasaki W."/>
        </authorList>
    </citation>
    <scope>NUCLEOTIDE SEQUENCE [LARGE SCALE GENOMIC DNA]</scope>
    <source>
        <strain evidence="6 7">KCTC 12100</strain>
    </source>
</reference>
<dbReference type="PANTHER" id="PTHR43427">
    <property type="entry name" value="CHLORIDE CHANNEL PROTEIN CLC-E"/>
    <property type="match status" value="1"/>
</dbReference>
<feature type="transmembrane region" description="Helical" evidence="5">
    <location>
        <begin position="150"/>
        <end position="175"/>
    </location>
</feature>
<dbReference type="OrthoDB" id="9767361at2"/>
<keyword evidence="7" id="KW-1185">Reference proteome</keyword>
<feature type="transmembrane region" description="Helical" evidence="5">
    <location>
        <begin position="349"/>
        <end position="369"/>
    </location>
</feature>
<name>A0A2P6CAH0_9FLAO</name>
<dbReference type="RefSeq" id="WP_105047545.1">
    <property type="nucleotide sequence ID" value="NZ_CP150661.1"/>
</dbReference>
<feature type="transmembrane region" description="Helical" evidence="5">
    <location>
        <begin position="220"/>
        <end position="243"/>
    </location>
</feature>
<keyword evidence="2 5" id="KW-0812">Transmembrane</keyword>
<dbReference type="SUPFAM" id="SSF81340">
    <property type="entry name" value="Clc chloride channel"/>
    <property type="match status" value="1"/>
</dbReference>
<comment type="caution">
    <text evidence="6">The sequence shown here is derived from an EMBL/GenBank/DDBJ whole genome shotgun (WGS) entry which is preliminary data.</text>
</comment>
<evidence type="ECO:0000313" key="7">
    <source>
        <dbReference type="Proteomes" id="UP000247345"/>
    </source>
</evidence>
<feature type="transmembrane region" description="Helical" evidence="5">
    <location>
        <begin position="263"/>
        <end position="280"/>
    </location>
</feature>
<evidence type="ECO:0000256" key="3">
    <source>
        <dbReference type="ARBA" id="ARBA00022989"/>
    </source>
</evidence>
<dbReference type="EMBL" id="MSCK01000001">
    <property type="protein sequence ID" value="PQJ71891.1"/>
    <property type="molecule type" value="Genomic_DNA"/>
</dbReference>
<dbReference type="Gene3D" id="1.10.3080.10">
    <property type="entry name" value="Clc chloride channel"/>
    <property type="match status" value="1"/>
</dbReference>
<keyword evidence="4 5" id="KW-0472">Membrane</keyword>
<evidence type="ECO:0000256" key="2">
    <source>
        <dbReference type="ARBA" id="ARBA00022692"/>
    </source>
</evidence>
<evidence type="ECO:0000256" key="4">
    <source>
        <dbReference type="ARBA" id="ARBA00023136"/>
    </source>
</evidence>
<dbReference type="InterPro" id="IPR014743">
    <property type="entry name" value="Cl-channel_core"/>
</dbReference>
<dbReference type="InterPro" id="IPR050368">
    <property type="entry name" value="ClC-type_chloride_channel"/>
</dbReference>
<proteinExistence type="predicted"/>
<protein>
    <submittedName>
        <fullName evidence="6">Chloride channel protein</fullName>
    </submittedName>
</protein>
<gene>
    <name evidence="6" type="ORF">BTO14_00880</name>
</gene>
<evidence type="ECO:0000313" key="6">
    <source>
        <dbReference type="EMBL" id="PQJ71891.1"/>
    </source>
</evidence>
<comment type="subcellular location">
    <subcellularLocation>
        <location evidence="1">Membrane</location>
        <topology evidence="1">Multi-pass membrane protein</topology>
    </subcellularLocation>
</comment>
<dbReference type="AlphaFoldDB" id="A0A2P6CAH0"/>
<dbReference type="GO" id="GO:0015108">
    <property type="term" value="F:chloride transmembrane transporter activity"/>
    <property type="evidence" value="ECO:0007669"/>
    <property type="project" value="InterPro"/>
</dbReference>
<feature type="transmembrane region" description="Helical" evidence="5">
    <location>
        <begin position="56"/>
        <end position="76"/>
    </location>
</feature>
<dbReference type="InterPro" id="IPR001807">
    <property type="entry name" value="ClC"/>
</dbReference>
<evidence type="ECO:0000256" key="1">
    <source>
        <dbReference type="ARBA" id="ARBA00004141"/>
    </source>
</evidence>
<dbReference type="CDD" id="cd03682">
    <property type="entry name" value="ClC_sycA_like"/>
    <property type="match status" value="1"/>
</dbReference>